<accession>A0ABD3UZP7</accession>
<gene>
    <name evidence="1" type="ORF">ACJMK2_013901</name>
</gene>
<evidence type="ECO:0000313" key="2">
    <source>
        <dbReference type="Proteomes" id="UP001634394"/>
    </source>
</evidence>
<dbReference type="EMBL" id="JBJQND010000014">
    <property type="protein sequence ID" value="KAL3854640.1"/>
    <property type="molecule type" value="Genomic_DNA"/>
</dbReference>
<feature type="non-terminal residue" evidence="1">
    <location>
        <position position="257"/>
    </location>
</feature>
<protein>
    <submittedName>
        <fullName evidence="1">Uncharacterized protein</fullName>
    </submittedName>
</protein>
<dbReference type="AlphaFoldDB" id="A0ABD3UZP7"/>
<dbReference type="SUPFAM" id="SSF63825">
    <property type="entry name" value="YWTD domain"/>
    <property type="match status" value="1"/>
</dbReference>
<name>A0ABD3UZP7_SINWO</name>
<reference evidence="1 2" key="1">
    <citation type="submission" date="2024-11" db="EMBL/GenBank/DDBJ databases">
        <title>Chromosome-level genome assembly of the freshwater bivalve Anodonta woodiana.</title>
        <authorList>
            <person name="Chen X."/>
        </authorList>
    </citation>
    <scope>NUCLEOTIDE SEQUENCE [LARGE SCALE GENOMIC DNA]</scope>
    <source>
        <strain evidence="1">MN2024</strain>
        <tissue evidence="1">Gills</tissue>
    </source>
</reference>
<dbReference type="Gene3D" id="2.120.10.30">
    <property type="entry name" value="TolB, C-terminal domain"/>
    <property type="match status" value="1"/>
</dbReference>
<organism evidence="1 2">
    <name type="scientific">Sinanodonta woodiana</name>
    <name type="common">Chinese pond mussel</name>
    <name type="synonym">Anodonta woodiana</name>
    <dbReference type="NCBI Taxonomy" id="1069815"/>
    <lineage>
        <taxon>Eukaryota</taxon>
        <taxon>Metazoa</taxon>
        <taxon>Spiralia</taxon>
        <taxon>Lophotrochozoa</taxon>
        <taxon>Mollusca</taxon>
        <taxon>Bivalvia</taxon>
        <taxon>Autobranchia</taxon>
        <taxon>Heteroconchia</taxon>
        <taxon>Palaeoheterodonta</taxon>
        <taxon>Unionida</taxon>
        <taxon>Unionoidea</taxon>
        <taxon>Unionidae</taxon>
        <taxon>Unioninae</taxon>
        <taxon>Sinanodonta</taxon>
    </lineage>
</organism>
<keyword evidence="2" id="KW-1185">Reference proteome</keyword>
<dbReference type="Proteomes" id="UP001634394">
    <property type="component" value="Unassembled WGS sequence"/>
</dbReference>
<feature type="non-terminal residue" evidence="1">
    <location>
        <position position="1"/>
    </location>
</feature>
<sequence>KEYPWYQSIVVFSNKIFVIDSSVSKVRIHGLQDGRLLYESDRLKSTPMAVCLINDSEIAVVLKNSVIKIMSTHDTPVIRWTRDLRVRGGLDRYHGVVSFDGDLVVCGVKENTVCWCIVSSNDRRVVGTIHQICKAKSWSLSYITAKHNIIYISCDFDSPDTGVYAYDVQNPSKYKYSYKHTDLKGPTGISIDHRASLFVCNYIPYSCIHHLTSECQLVSIIRWGIPYRPLAIFCDDRRLYVTCWWSNHITTYRTHYL</sequence>
<proteinExistence type="predicted"/>
<comment type="caution">
    <text evidence="1">The sequence shown here is derived from an EMBL/GenBank/DDBJ whole genome shotgun (WGS) entry which is preliminary data.</text>
</comment>
<dbReference type="InterPro" id="IPR011042">
    <property type="entry name" value="6-blade_b-propeller_TolB-like"/>
</dbReference>
<evidence type="ECO:0000313" key="1">
    <source>
        <dbReference type="EMBL" id="KAL3854640.1"/>
    </source>
</evidence>